<dbReference type="RefSeq" id="WP_189767646.1">
    <property type="nucleotide sequence ID" value="NZ_BNCK01000002.1"/>
</dbReference>
<sequence>MTQTHSRYIQVGDWYFELKAVRALKVDEYGKPYQAIANCNINGNKMYVDGLLTKNGEEFTKQDFLSIYHFCQKIGIDVCTYHRFQNGESVHRELVIDPNKKIDLTSSYPKDNKADNEVEQQLEPIPMRLVK</sequence>
<protein>
    <submittedName>
        <fullName evidence="1">Uncharacterized protein</fullName>
    </submittedName>
</protein>
<gene>
    <name evidence="1" type="ORF">GCM10017161_08680</name>
</gene>
<proteinExistence type="predicted"/>
<comment type="caution">
    <text evidence="1">The sequence shown here is derived from an EMBL/GenBank/DDBJ whole genome shotgun (WGS) entry which is preliminary data.</text>
</comment>
<evidence type="ECO:0000313" key="1">
    <source>
        <dbReference type="EMBL" id="GHF83649.1"/>
    </source>
</evidence>
<reference evidence="1" key="1">
    <citation type="journal article" date="2014" name="Int. J. Syst. Evol. Microbiol.">
        <title>Complete genome sequence of Corynebacterium casei LMG S-19264T (=DSM 44701T), isolated from a smear-ripened cheese.</title>
        <authorList>
            <consortium name="US DOE Joint Genome Institute (JGI-PGF)"/>
            <person name="Walter F."/>
            <person name="Albersmeier A."/>
            <person name="Kalinowski J."/>
            <person name="Ruckert C."/>
        </authorList>
    </citation>
    <scope>NUCLEOTIDE SEQUENCE</scope>
    <source>
        <strain evidence="1">KCTC 42731</strain>
    </source>
</reference>
<organism evidence="1 2">
    <name type="scientific">Thalassotalea marina</name>
    <dbReference type="NCBI Taxonomy" id="1673741"/>
    <lineage>
        <taxon>Bacteria</taxon>
        <taxon>Pseudomonadati</taxon>
        <taxon>Pseudomonadota</taxon>
        <taxon>Gammaproteobacteria</taxon>
        <taxon>Alteromonadales</taxon>
        <taxon>Colwelliaceae</taxon>
        <taxon>Thalassotalea</taxon>
    </lineage>
</organism>
<dbReference type="EMBL" id="BNCK01000002">
    <property type="protein sequence ID" value="GHF83649.1"/>
    <property type="molecule type" value="Genomic_DNA"/>
</dbReference>
<dbReference type="Proteomes" id="UP000623842">
    <property type="component" value="Unassembled WGS sequence"/>
</dbReference>
<dbReference type="AlphaFoldDB" id="A0A919BDP0"/>
<reference evidence="1" key="2">
    <citation type="submission" date="2020-09" db="EMBL/GenBank/DDBJ databases">
        <authorList>
            <person name="Sun Q."/>
            <person name="Kim S."/>
        </authorList>
    </citation>
    <scope>NUCLEOTIDE SEQUENCE</scope>
    <source>
        <strain evidence="1">KCTC 42731</strain>
    </source>
</reference>
<keyword evidence="2" id="KW-1185">Reference proteome</keyword>
<evidence type="ECO:0000313" key="2">
    <source>
        <dbReference type="Proteomes" id="UP000623842"/>
    </source>
</evidence>
<accession>A0A919BDP0</accession>
<name>A0A919BDP0_9GAMM</name>